<dbReference type="Proteomes" id="UP001164250">
    <property type="component" value="Chromosome 7"/>
</dbReference>
<sequence>MENLPTSFLISNNAGQSRVSGRSGSGHQSSRSHIISGTGPGERTAFVNIPHSESGTQPVVSRFQSDLSTSLASAAAAELPCTVKLRIWPHDMKDPCAHLEGGMVSLDYTTCCTFEMGAHFSPCGRYLAACVACVLPSLEADPGLQSQVHHDVSGAGTSPTRHPISAHQVMYELRIYSLEEATFGLVLASRAIRAAHCLTSIQCQKDNGGDFSIVSGRFSCTVLLGKRAELRVGMFSPTSEHLLLAYGRRHSSLLKSVVIDGEATIPIYTILEVYRVSDMELVRVLPSAEDEVNVACFHPSVGGGLVYGTKEGKLRILQCDGSYGMNHSVSSFFDENTLQVDECTCDNGFNSLVVYFSWRFIVNYGSLVFTPLSWGKRKEMKKNESGK</sequence>
<keyword evidence="2" id="KW-1185">Reference proteome</keyword>
<protein>
    <submittedName>
        <fullName evidence="1">Uncharacterized protein</fullName>
    </submittedName>
</protein>
<reference evidence="2" key="1">
    <citation type="journal article" date="2023" name="G3 (Bethesda)">
        <title>Genome assembly and association tests identify interacting loci associated with vigor, precocity, and sex in interspecific pistachio rootstocks.</title>
        <authorList>
            <person name="Palmer W."/>
            <person name="Jacygrad E."/>
            <person name="Sagayaradj S."/>
            <person name="Cavanaugh K."/>
            <person name="Han R."/>
            <person name="Bertier L."/>
            <person name="Beede B."/>
            <person name="Kafkas S."/>
            <person name="Golino D."/>
            <person name="Preece J."/>
            <person name="Michelmore R."/>
        </authorList>
    </citation>
    <scope>NUCLEOTIDE SEQUENCE [LARGE SCALE GENOMIC DNA]</scope>
</reference>
<gene>
    <name evidence="1" type="ORF">Patl1_25758</name>
</gene>
<proteinExistence type="predicted"/>
<dbReference type="EMBL" id="CM047903">
    <property type="protein sequence ID" value="KAJ0092474.1"/>
    <property type="molecule type" value="Genomic_DNA"/>
</dbReference>
<accession>A0ACC1B0P3</accession>
<evidence type="ECO:0000313" key="1">
    <source>
        <dbReference type="EMBL" id="KAJ0092474.1"/>
    </source>
</evidence>
<organism evidence="1 2">
    <name type="scientific">Pistacia atlantica</name>
    <dbReference type="NCBI Taxonomy" id="434234"/>
    <lineage>
        <taxon>Eukaryota</taxon>
        <taxon>Viridiplantae</taxon>
        <taxon>Streptophyta</taxon>
        <taxon>Embryophyta</taxon>
        <taxon>Tracheophyta</taxon>
        <taxon>Spermatophyta</taxon>
        <taxon>Magnoliopsida</taxon>
        <taxon>eudicotyledons</taxon>
        <taxon>Gunneridae</taxon>
        <taxon>Pentapetalae</taxon>
        <taxon>rosids</taxon>
        <taxon>malvids</taxon>
        <taxon>Sapindales</taxon>
        <taxon>Anacardiaceae</taxon>
        <taxon>Pistacia</taxon>
    </lineage>
</organism>
<comment type="caution">
    <text evidence="1">The sequence shown here is derived from an EMBL/GenBank/DDBJ whole genome shotgun (WGS) entry which is preliminary data.</text>
</comment>
<name>A0ACC1B0P3_9ROSI</name>
<evidence type="ECO:0000313" key="2">
    <source>
        <dbReference type="Proteomes" id="UP001164250"/>
    </source>
</evidence>